<dbReference type="GO" id="GO:0016887">
    <property type="term" value="F:ATP hydrolysis activity"/>
    <property type="evidence" value="ECO:0007669"/>
    <property type="project" value="InterPro"/>
</dbReference>
<dbReference type="PROSITE" id="PS00211">
    <property type="entry name" value="ABC_TRANSPORTER_1"/>
    <property type="match status" value="1"/>
</dbReference>
<reference evidence="6" key="3">
    <citation type="submission" date="2017-07" db="EMBL/GenBank/DDBJ databases">
        <authorList>
            <person name="Sun Z.S."/>
            <person name="Albrecht U."/>
            <person name="Echele G."/>
            <person name="Lee C.C."/>
        </authorList>
    </citation>
    <scope>NUCLEOTIDE SEQUENCE</scope>
</reference>
<dbReference type="AlphaFoldDB" id="A0A1X9PUS5"/>
<sequence>MIDKQDSILKVENLKACVDDILILDGVNLTVKPGEIHAIMGPNGSGKSSFSKIIAGHPAYKLIEGDIMFEEHSIVNLEPHERSQQGLFLGFQYPVEIPGVSNADFLRLLYNEKQKNQGKLELDPLQFFELVNTKLKDIQMDPSFLARNVNEGFSGGEKKKNEILQMALLDAKLAILDETDSGLDIDALKVIASSINKLCTNDNAIILITHYQRLLNYIKPNFVHVMKKGRIVKTGDYSLANDLEEYGYEWITI</sequence>
<dbReference type="SMART" id="SM00382">
    <property type="entry name" value="AAA"/>
    <property type="match status" value="1"/>
</dbReference>
<dbReference type="GO" id="GO:0005524">
    <property type="term" value="F:ATP binding"/>
    <property type="evidence" value="ECO:0007669"/>
    <property type="project" value="UniProtKB-KW"/>
</dbReference>
<organism evidence="5">
    <name type="scientific">Rhodochaete parvula</name>
    <dbReference type="NCBI Taxonomy" id="110510"/>
    <lineage>
        <taxon>Eukaryota</taxon>
        <taxon>Rhodophyta</taxon>
        <taxon>Compsopogonophyceae</taxon>
        <taxon>Rhodochaetales</taxon>
        <taxon>Rhodochaetaceae</taxon>
        <taxon>Rhodochaete</taxon>
    </lineage>
</organism>
<keyword evidence="3 5" id="KW-0067">ATP-binding</keyword>
<dbReference type="InterPro" id="IPR003593">
    <property type="entry name" value="AAA+_ATPase"/>
</dbReference>
<evidence type="ECO:0000256" key="1">
    <source>
        <dbReference type="ARBA" id="ARBA00014334"/>
    </source>
</evidence>
<dbReference type="PROSITE" id="PS50893">
    <property type="entry name" value="ABC_TRANSPORTER_2"/>
    <property type="match status" value="1"/>
</dbReference>
<gene>
    <name evidence="5" type="primary">sufC</name>
    <name evidence="6" type="synonym">ycf16</name>
    <name evidence="6" type="ORF">Rhodc_128</name>
</gene>
<keyword evidence="5" id="KW-0934">Plastid</keyword>
<dbReference type="NCBIfam" id="TIGR01978">
    <property type="entry name" value="sufC"/>
    <property type="match status" value="1"/>
</dbReference>
<geneLocation type="plastid" evidence="5"/>
<feature type="domain" description="ABC transporter" evidence="4">
    <location>
        <begin position="9"/>
        <end position="253"/>
    </location>
</feature>
<protein>
    <recommendedName>
        <fullName evidence="1">Probable ATP-dependent transporter ycf16</fullName>
    </recommendedName>
</protein>
<evidence type="ECO:0000256" key="3">
    <source>
        <dbReference type="ARBA" id="ARBA00022840"/>
    </source>
</evidence>
<dbReference type="EMBL" id="KX284728">
    <property type="protein sequence ID" value="ASK39666.1"/>
    <property type="molecule type" value="Genomic_DNA"/>
</dbReference>
<dbReference type="CDD" id="cd03217">
    <property type="entry name" value="ABC_FeS_Assembly"/>
    <property type="match status" value="1"/>
</dbReference>
<dbReference type="SUPFAM" id="SSF52540">
    <property type="entry name" value="P-loop containing nucleoside triphosphate hydrolases"/>
    <property type="match status" value="1"/>
</dbReference>
<dbReference type="Gene3D" id="3.40.50.300">
    <property type="entry name" value="P-loop containing nucleotide triphosphate hydrolases"/>
    <property type="match status" value="1"/>
</dbReference>
<keyword evidence="2" id="KW-0547">Nucleotide-binding</keyword>
<proteinExistence type="predicted"/>
<keyword evidence="5" id="KW-0150">Chloroplast</keyword>
<dbReference type="InterPro" id="IPR003439">
    <property type="entry name" value="ABC_transporter-like_ATP-bd"/>
</dbReference>
<dbReference type="Pfam" id="PF00005">
    <property type="entry name" value="ABC_tran"/>
    <property type="match status" value="1"/>
</dbReference>
<dbReference type="EMBL" id="KY709212">
    <property type="protein sequence ID" value="ARO91252.1"/>
    <property type="molecule type" value="Genomic_DNA"/>
</dbReference>
<dbReference type="PANTHER" id="PTHR43204:SF1">
    <property type="entry name" value="ABC TRANSPORTER I FAMILY MEMBER 6, CHLOROPLASTIC"/>
    <property type="match status" value="1"/>
</dbReference>
<reference evidence="5" key="2">
    <citation type="submission" date="2017-03" db="EMBL/GenBank/DDBJ databases">
        <title>The new red algal subphylum Proteorhodophytina comprises the largest and most divergent plastid genomes known.</title>
        <authorList>
            <person name="Munoz-Gomez S.A."/>
            <person name="Mejia-Franco F.G."/>
            <person name="Durnin K."/>
            <person name="Morgan C."/>
            <person name="Grisdale C.J."/>
            <person name="Archibald J.M."/>
            <person name="Slamovits C.H."/>
        </authorList>
    </citation>
    <scope>NUCLEOTIDE SEQUENCE</scope>
    <source>
        <strain evidence="5">UTEX LB2715</strain>
    </source>
</reference>
<evidence type="ECO:0000313" key="5">
    <source>
        <dbReference type="EMBL" id="ARO91252.1"/>
    </source>
</evidence>
<dbReference type="InterPro" id="IPR027417">
    <property type="entry name" value="P-loop_NTPase"/>
</dbReference>
<accession>A0A1X9PUS5</accession>
<evidence type="ECO:0000256" key="2">
    <source>
        <dbReference type="ARBA" id="ARBA00022741"/>
    </source>
</evidence>
<reference evidence="6" key="1">
    <citation type="journal article" date="2016" name="BMC Biol.">
        <title>Parallel evolution of highly conserved plastid genome architecture in red seaweeds and seed plants.</title>
        <authorList>
            <person name="Lee J."/>
            <person name="Cho C.H."/>
            <person name="Park S.I."/>
            <person name="Choi J.W."/>
            <person name="Song H.S."/>
            <person name="West J.A."/>
            <person name="Bhattacharya D."/>
            <person name="Yoon H.S."/>
        </authorList>
    </citation>
    <scope>NUCLEOTIDE SEQUENCE</scope>
</reference>
<dbReference type="InterPro" id="IPR010230">
    <property type="entry name" value="FeS-cluster_ATPase_SufC"/>
</dbReference>
<evidence type="ECO:0000313" key="6">
    <source>
        <dbReference type="EMBL" id="ASK39666.1"/>
    </source>
</evidence>
<dbReference type="InterPro" id="IPR017871">
    <property type="entry name" value="ABC_transporter-like_CS"/>
</dbReference>
<name>A0A1X9PUS5_9RHOD</name>
<evidence type="ECO:0000259" key="4">
    <source>
        <dbReference type="PROSITE" id="PS50893"/>
    </source>
</evidence>
<dbReference type="PANTHER" id="PTHR43204">
    <property type="entry name" value="ABC TRANSPORTER I FAMILY MEMBER 6, CHLOROPLASTIC"/>
    <property type="match status" value="1"/>
</dbReference>